<dbReference type="SUPFAM" id="SSF51735">
    <property type="entry name" value="NAD(P)-binding Rossmann-fold domains"/>
    <property type="match status" value="1"/>
</dbReference>
<dbReference type="PROSITE" id="PS00074">
    <property type="entry name" value="GLFV_DEHYDROGENASE"/>
    <property type="match status" value="1"/>
</dbReference>
<feature type="domain" description="Glutamate/phenylalanine/leucine/valine/L-tryptophan dehydrogenase C-terminal" evidence="10">
    <location>
        <begin position="201"/>
        <end position="389"/>
    </location>
</feature>
<dbReference type="Pfam" id="PF02812">
    <property type="entry name" value="ELFV_dehydrog_N"/>
    <property type="match status" value="1"/>
</dbReference>
<comment type="similarity">
    <text evidence="1 5 9">Belongs to the Glu/Leu/Phe/Val dehydrogenases family.</text>
</comment>
<evidence type="ECO:0000313" key="11">
    <source>
        <dbReference type="EMBL" id="EIM78836.1"/>
    </source>
</evidence>
<dbReference type="FunFam" id="3.40.50.720:FF:000030">
    <property type="entry name" value="Glutamate dehydrogenase"/>
    <property type="match status" value="1"/>
</dbReference>
<reference evidence="11 12" key="1">
    <citation type="submission" date="2012-05" db="EMBL/GenBank/DDBJ databases">
        <title>Genome sequence of Nitritalea halalkaliphila LW7.</title>
        <authorList>
            <person name="Jangir P.K."/>
            <person name="Singh A."/>
            <person name="Shivaji S."/>
            <person name="Sharma R."/>
        </authorList>
    </citation>
    <scope>NUCLEOTIDE SEQUENCE [LARGE SCALE GENOMIC DNA]</scope>
    <source>
        <strain evidence="11 12">LW7</strain>
    </source>
</reference>
<dbReference type="InterPro" id="IPR006097">
    <property type="entry name" value="Glu/Leu/Phe/Val/Trp_DH_dimer"/>
</dbReference>
<feature type="binding site" evidence="7">
    <location>
        <position position="208"/>
    </location>
    <ligand>
        <name>NAD(+)</name>
        <dbReference type="ChEBI" id="CHEBI:57540"/>
    </ligand>
</feature>
<dbReference type="InterPro" id="IPR046346">
    <property type="entry name" value="Aminoacid_DH-like_N_sf"/>
</dbReference>
<keyword evidence="3 5" id="KW-0560">Oxidoreductase</keyword>
<dbReference type="FunFam" id="3.40.50.10860:FF:000002">
    <property type="entry name" value="Glutamate dehydrogenase"/>
    <property type="match status" value="1"/>
</dbReference>
<dbReference type="SMART" id="SM00839">
    <property type="entry name" value="ELFV_dehydrog"/>
    <property type="match status" value="1"/>
</dbReference>
<dbReference type="GO" id="GO:0004354">
    <property type="term" value="F:glutamate dehydrogenase (NADP+) activity"/>
    <property type="evidence" value="ECO:0007669"/>
    <property type="project" value="TreeGrafter"/>
</dbReference>
<evidence type="ECO:0000256" key="4">
    <source>
        <dbReference type="ARBA" id="ARBA00023027"/>
    </source>
</evidence>
<dbReference type="InterPro" id="IPR006096">
    <property type="entry name" value="Glu/Leu/Phe/Val/Trp_DH_C"/>
</dbReference>
<comment type="caution">
    <text evidence="11">The sequence shown here is derived from an EMBL/GenBank/DDBJ whole genome shotgun (WGS) entry which is preliminary data.</text>
</comment>
<evidence type="ECO:0000256" key="1">
    <source>
        <dbReference type="ARBA" id="ARBA00006382"/>
    </source>
</evidence>
<dbReference type="SUPFAM" id="SSF53223">
    <property type="entry name" value="Aminoacid dehydrogenase-like, N-terminal domain"/>
    <property type="match status" value="1"/>
</dbReference>
<dbReference type="InterPro" id="IPR006095">
    <property type="entry name" value="Glu/Leu/Phe/Val/Trp_DH"/>
</dbReference>
<dbReference type="InterPro" id="IPR036291">
    <property type="entry name" value="NAD(P)-bd_dom_sf"/>
</dbReference>
<dbReference type="PIRSF" id="PIRSF000185">
    <property type="entry name" value="Glu_DH"/>
    <property type="match status" value="1"/>
</dbReference>
<dbReference type="Gene3D" id="1.10.285.10">
    <property type="entry name" value="Glutamate Dehydrogenase, chain A, domain 3"/>
    <property type="match status" value="1"/>
</dbReference>
<dbReference type="NCBIfam" id="NF006929">
    <property type="entry name" value="PRK09414.1"/>
    <property type="match status" value="1"/>
</dbReference>
<dbReference type="Gene3D" id="3.40.50.720">
    <property type="entry name" value="NAD(P)-binding Rossmann-like Domain"/>
    <property type="match status" value="1"/>
</dbReference>
<dbReference type="STRING" id="1189621.A3SI_00050"/>
<evidence type="ECO:0000259" key="10">
    <source>
        <dbReference type="SMART" id="SM00839"/>
    </source>
</evidence>
<dbReference type="GO" id="GO:0006537">
    <property type="term" value="P:glutamate biosynthetic process"/>
    <property type="evidence" value="ECO:0007669"/>
    <property type="project" value="TreeGrafter"/>
</dbReference>
<evidence type="ECO:0000313" key="12">
    <source>
        <dbReference type="Proteomes" id="UP000005551"/>
    </source>
</evidence>
<dbReference type="EMBL" id="AJYA01000001">
    <property type="protein sequence ID" value="EIM78836.1"/>
    <property type="molecule type" value="Genomic_DNA"/>
</dbReference>
<evidence type="ECO:0000256" key="7">
    <source>
        <dbReference type="PIRSR" id="PIRSR000185-2"/>
    </source>
</evidence>
<dbReference type="Gene3D" id="3.40.50.10860">
    <property type="entry name" value="Leucine Dehydrogenase, chain A, domain 1"/>
    <property type="match status" value="1"/>
</dbReference>
<evidence type="ECO:0000256" key="8">
    <source>
        <dbReference type="PIRSR" id="PIRSR000185-3"/>
    </source>
</evidence>
<feature type="binding site" evidence="7">
    <location>
        <position position="164"/>
    </location>
    <ligand>
        <name>substrate</name>
    </ligand>
</feature>
<proteinExistence type="inferred from homology"/>
<keyword evidence="12" id="KW-1185">Reference proteome</keyword>
<dbReference type="GO" id="GO:0005829">
    <property type="term" value="C:cytosol"/>
    <property type="evidence" value="ECO:0007669"/>
    <property type="project" value="TreeGrafter"/>
</dbReference>
<evidence type="ECO:0000256" key="9">
    <source>
        <dbReference type="RuleBase" id="RU004417"/>
    </source>
</evidence>
<comment type="subunit">
    <text evidence="2">Homohexamer.</text>
</comment>
<dbReference type="Proteomes" id="UP000005551">
    <property type="component" value="Unassembled WGS sequence"/>
</dbReference>
<evidence type="ECO:0000256" key="5">
    <source>
        <dbReference type="PIRNR" id="PIRNR000185"/>
    </source>
</evidence>
<feature type="binding site" evidence="7">
    <location>
        <position position="89"/>
    </location>
    <ligand>
        <name>substrate</name>
    </ligand>
</feature>
<dbReference type="Pfam" id="PF00208">
    <property type="entry name" value="ELFV_dehydrog"/>
    <property type="match status" value="1"/>
</dbReference>
<dbReference type="PRINTS" id="PR00082">
    <property type="entry name" value="GLFDHDRGNASE"/>
</dbReference>
<dbReference type="RefSeq" id="WP_009053054.1">
    <property type="nucleotide sequence ID" value="NZ_AJYA01000001.1"/>
</dbReference>
<name>I5CAI4_9BACT</name>
<feature type="binding site" evidence="7">
    <location>
        <position position="110"/>
    </location>
    <ligand>
        <name>substrate</name>
    </ligand>
</feature>
<dbReference type="InterPro" id="IPR014362">
    <property type="entry name" value="Glu_DH"/>
</dbReference>
<dbReference type="PATRIC" id="fig|1189621.3.peg.12"/>
<feature type="site" description="Important for catalysis" evidence="8">
    <location>
        <position position="165"/>
    </location>
</feature>
<evidence type="ECO:0000256" key="2">
    <source>
        <dbReference type="ARBA" id="ARBA00011643"/>
    </source>
</evidence>
<keyword evidence="7" id="KW-0547">Nucleotide-binding</keyword>
<dbReference type="AlphaFoldDB" id="I5CAI4"/>
<gene>
    <name evidence="11" type="ORF">A3SI_00050</name>
</gene>
<organism evidence="11 12">
    <name type="scientific">Nitritalea halalkaliphila LW7</name>
    <dbReference type="NCBI Taxonomy" id="1189621"/>
    <lineage>
        <taxon>Bacteria</taxon>
        <taxon>Pseudomonadati</taxon>
        <taxon>Bacteroidota</taxon>
        <taxon>Cytophagia</taxon>
        <taxon>Cytophagales</taxon>
        <taxon>Cyclobacteriaceae</taxon>
        <taxon>Nitritalea</taxon>
    </lineage>
</organism>
<evidence type="ECO:0000256" key="3">
    <source>
        <dbReference type="ARBA" id="ARBA00023002"/>
    </source>
</evidence>
<feature type="active site" description="Proton donor" evidence="6">
    <location>
        <position position="125"/>
    </location>
</feature>
<evidence type="ECO:0000256" key="6">
    <source>
        <dbReference type="PIRSR" id="PIRSR000185-1"/>
    </source>
</evidence>
<feature type="binding site" evidence="7">
    <location>
        <position position="113"/>
    </location>
    <ligand>
        <name>substrate</name>
    </ligand>
</feature>
<dbReference type="InterPro" id="IPR050724">
    <property type="entry name" value="Glu_Leu_Phe_Val_DH"/>
</dbReference>
<keyword evidence="4 7" id="KW-0520">NAD</keyword>
<dbReference type="PANTHER" id="PTHR43571">
    <property type="entry name" value="NADP-SPECIFIC GLUTAMATE DEHYDROGENASE 1-RELATED"/>
    <property type="match status" value="1"/>
</dbReference>
<sequence>MKQAQAVFELLQERYAGEKEYLQAVKEVFESLGPLLEQRPHFKTENLLLRIAEPDRVISFKVCWQNDAGEWEVNRGYRIQANNALGPYKGGLRFHPNVTPSVLKFLAFEQTFKNALTGLPLGGAKGGADFNPKGRSEAEIRRFCQAWMLEAYKYLGHFRDIPAGDIGVGEREIGFLFGTYKKLSDSFEGMLTGKGVTWGGSQLRSEATGYGLVYFATYMLEDAGYSLKNKRCIVTGAGKVSIYAAEKLLQEEAKVIALSDSSGWIHYPDGITEEDLDQLKEVKLVKGESLNALVDKERNILFHKEPETLWELQAQCVFPCATQNEIDRKIAQQLAKQGILLIAEGANMPLTSEAQEVILKSKVLYAPGKASNAGGGGCFRVRNEPKPSRCILV</sequence>
<dbReference type="GO" id="GO:0000166">
    <property type="term" value="F:nucleotide binding"/>
    <property type="evidence" value="ECO:0007669"/>
    <property type="project" value="UniProtKB-KW"/>
</dbReference>
<accession>I5CAI4</accession>
<dbReference type="InterPro" id="IPR033524">
    <property type="entry name" value="Glu/Leu/Phe/Val_DH_AS"/>
</dbReference>
<dbReference type="PANTHER" id="PTHR43571:SF1">
    <property type="entry name" value="NADP-SPECIFIC GLUTAMATE DEHYDROGENASE 1-RELATED"/>
    <property type="match status" value="1"/>
</dbReference>
<protein>
    <recommendedName>
        <fullName evidence="5">Glutamate dehydrogenase</fullName>
    </recommendedName>
</protein>